<organism evidence="2 3">
    <name type="scientific">Plasmodium ovale</name>
    <name type="common">malaria parasite P. ovale</name>
    <dbReference type="NCBI Taxonomy" id="36330"/>
    <lineage>
        <taxon>Eukaryota</taxon>
        <taxon>Sar</taxon>
        <taxon>Alveolata</taxon>
        <taxon>Apicomplexa</taxon>
        <taxon>Aconoidasida</taxon>
        <taxon>Haemosporida</taxon>
        <taxon>Plasmodiidae</taxon>
        <taxon>Plasmodium</taxon>
        <taxon>Plasmodium (Plasmodium)</taxon>
    </lineage>
</organism>
<evidence type="ECO:0000313" key="3">
    <source>
        <dbReference type="Proteomes" id="UP000242942"/>
    </source>
</evidence>
<reference evidence="2 3" key="1">
    <citation type="submission" date="2016-06" db="EMBL/GenBank/DDBJ databases">
        <authorList>
            <consortium name="Pathogen Informatics"/>
        </authorList>
    </citation>
    <scope>NUCLEOTIDE SEQUENCE [LARGE SCALE GENOMIC DNA]</scope>
    <source>
        <strain evidence="2">PocGH01</strain>
    </source>
</reference>
<protein>
    <submittedName>
        <fullName evidence="2">Uncharacterized protein</fullName>
    </submittedName>
</protein>
<evidence type="ECO:0000256" key="1">
    <source>
        <dbReference type="SAM" id="SignalP"/>
    </source>
</evidence>
<dbReference type="VEuPathDB" id="PlasmoDB:PocGH01_12067200"/>
<dbReference type="EMBL" id="LT594593">
    <property type="protein sequence ID" value="SCP05806.1"/>
    <property type="molecule type" value="Genomic_DNA"/>
</dbReference>
<accession>A0A1D3TLH6</accession>
<dbReference type="Proteomes" id="UP000242942">
    <property type="component" value="Chromosome 12"/>
</dbReference>
<dbReference type="VEuPathDB" id="PlasmoDB:POWCR01_120061900"/>
<feature type="signal peptide" evidence="1">
    <location>
        <begin position="1"/>
        <end position="23"/>
    </location>
</feature>
<dbReference type="AlphaFoldDB" id="A0A1D3TLH6"/>
<sequence length="119" mass="13633">MKRIIILMFVTFFFAVHYHVGHCQMCTTDICEKCCYPTEDGCEKNFHKSIRGNYYSDSSYCELCDCRNPVTGCGWIGEKFEKVKCTSCSFIKHASVRVKYFDIAGCGYQLKRGMLVNSG</sequence>
<feature type="chain" id="PRO_5008921640" evidence="1">
    <location>
        <begin position="24"/>
        <end position="119"/>
    </location>
</feature>
<keyword evidence="1" id="KW-0732">Signal</keyword>
<dbReference type="OrthoDB" id="359487at2759"/>
<name>A0A1D3TLH6_PLAOA</name>
<keyword evidence="3" id="KW-1185">Reference proteome</keyword>
<evidence type="ECO:0000313" key="2">
    <source>
        <dbReference type="EMBL" id="SCP05806.1"/>
    </source>
</evidence>
<proteinExistence type="predicted"/>
<gene>
    <name evidence="2" type="primary">PocGH01_12067200</name>
    <name evidence="2" type="ORF">POCGH01_12067200</name>
</gene>